<name>A0A517TV19_9BACT</name>
<evidence type="ECO:0000256" key="2">
    <source>
        <dbReference type="SAM" id="MobiDB-lite"/>
    </source>
</evidence>
<dbReference type="GO" id="GO:0006310">
    <property type="term" value="P:DNA recombination"/>
    <property type="evidence" value="ECO:0007669"/>
    <property type="project" value="UniProtKB-KW"/>
</dbReference>
<dbReference type="InterPro" id="IPR013762">
    <property type="entry name" value="Integrase-like_cat_sf"/>
</dbReference>
<gene>
    <name evidence="4" type="ORF">I41_13910</name>
</gene>
<dbReference type="EMBL" id="CP036339">
    <property type="protein sequence ID" value="QDT72221.1"/>
    <property type="molecule type" value="Genomic_DNA"/>
</dbReference>
<keyword evidence="1" id="KW-0233">DNA recombination</keyword>
<dbReference type="SUPFAM" id="SSF56349">
    <property type="entry name" value="DNA breaking-rejoining enzymes"/>
    <property type="match status" value="1"/>
</dbReference>
<dbReference type="GO" id="GO:0003677">
    <property type="term" value="F:DNA binding"/>
    <property type="evidence" value="ECO:0007669"/>
    <property type="project" value="InterPro"/>
</dbReference>
<dbReference type="Pfam" id="PF00589">
    <property type="entry name" value="Phage_integrase"/>
    <property type="match status" value="1"/>
</dbReference>
<keyword evidence="5" id="KW-1185">Reference proteome</keyword>
<accession>A0A517TV19</accession>
<feature type="region of interest" description="Disordered" evidence="2">
    <location>
        <begin position="1"/>
        <end position="21"/>
    </location>
</feature>
<evidence type="ECO:0000256" key="1">
    <source>
        <dbReference type="ARBA" id="ARBA00023172"/>
    </source>
</evidence>
<dbReference type="Proteomes" id="UP000317909">
    <property type="component" value="Chromosome"/>
</dbReference>
<feature type="compositionally biased region" description="Polar residues" evidence="2">
    <location>
        <begin position="1"/>
        <end position="12"/>
    </location>
</feature>
<dbReference type="GO" id="GO:0015074">
    <property type="term" value="P:DNA integration"/>
    <property type="evidence" value="ECO:0007669"/>
    <property type="project" value="InterPro"/>
</dbReference>
<evidence type="ECO:0000313" key="4">
    <source>
        <dbReference type="EMBL" id="QDT72221.1"/>
    </source>
</evidence>
<protein>
    <submittedName>
        <fullName evidence="4">Phage integrase family protein</fullName>
    </submittedName>
</protein>
<dbReference type="PROSITE" id="PS51898">
    <property type="entry name" value="TYR_RECOMBINASE"/>
    <property type="match status" value="1"/>
</dbReference>
<dbReference type="Gene3D" id="1.10.443.10">
    <property type="entry name" value="Intergrase catalytic core"/>
    <property type="match status" value="1"/>
</dbReference>
<dbReference type="AlphaFoldDB" id="A0A517TV19"/>
<organism evidence="4 5">
    <name type="scientific">Lacipirellula limnantheis</name>
    <dbReference type="NCBI Taxonomy" id="2528024"/>
    <lineage>
        <taxon>Bacteria</taxon>
        <taxon>Pseudomonadati</taxon>
        <taxon>Planctomycetota</taxon>
        <taxon>Planctomycetia</taxon>
        <taxon>Pirellulales</taxon>
        <taxon>Lacipirellulaceae</taxon>
        <taxon>Lacipirellula</taxon>
    </lineage>
</organism>
<proteinExistence type="predicted"/>
<dbReference type="KEGG" id="llh:I41_13910"/>
<evidence type="ECO:0000259" key="3">
    <source>
        <dbReference type="PROSITE" id="PS51898"/>
    </source>
</evidence>
<reference evidence="4 5" key="1">
    <citation type="submission" date="2019-02" db="EMBL/GenBank/DDBJ databases">
        <title>Deep-cultivation of Planctomycetes and their phenomic and genomic characterization uncovers novel biology.</title>
        <authorList>
            <person name="Wiegand S."/>
            <person name="Jogler M."/>
            <person name="Boedeker C."/>
            <person name="Pinto D."/>
            <person name="Vollmers J."/>
            <person name="Rivas-Marin E."/>
            <person name="Kohn T."/>
            <person name="Peeters S.H."/>
            <person name="Heuer A."/>
            <person name="Rast P."/>
            <person name="Oberbeckmann S."/>
            <person name="Bunk B."/>
            <person name="Jeske O."/>
            <person name="Meyerdierks A."/>
            <person name="Storesund J.E."/>
            <person name="Kallscheuer N."/>
            <person name="Luecker S."/>
            <person name="Lage O.M."/>
            <person name="Pohl T."/>
            <person name="Merkel B.J."/>
            <person name="Hornburger P."/>
            <person name="Mueller R.-W."/>
            <person name="Bruemmer F."/>
            <person name="Labrenz M."/>
            <person name="Spormann A.M."/>
            <person name="Op den Camp H."/>
            <person name="Overmann J."/>
            <person name="Amann R."/>
            <person name="Jetten M.S.M."/>
            <person name="Mascher T."/>
            <person name="Medema M.H."/>
            <person name="Devos D.P."/>
            <person name="Kaster A.-K."/>
            <person name="Ovreas L."/>
            <person name="Rohde M."/>
            <person name="Galperin M.Y."/>
            <person name="Jogler C."/>
        </authorList>
    </citation>
    <scope>NUCLEOTIDE SEQUENCE [LARGE SCALE GENOMIC DNA]</scope>
    <source>
        <strain evidence="4 5">I41</strain>
    </source>
</reference>
<evidence type="ECO:0000313" key="5">
    <source>
        <dbReference type="Proteomes" id="UP000317909"/>
    </source>
</evidence>
<sequence length="401" mass="44978">MANSSTTKGNTQKPPKPYPDFPLFPHDTKRWAKKIRGKTHYFGSWADGWEKAYDTFKEQEADLFAGRVPRSKQAQVEGLKLGELYNEFMAAMEDRIALGDLTKATFDDYHRTCKLILQHLGKDRLVSDIRPGDWAKLLVTVSKGTGGKGKQAKPWSHTTRADFVVRAKVPFRWARKSELIPGDMNFGPDFKKPAADKMDAERQSKPQKLFSRNEVLALINGASQPLKAMILMGINCGFGNGDVAALPLSAIDLGTGWVEFPRPKTAVPRRCKLWPETIQALSEWLRLRAGLPGANVSGLVFLREDGRPWSSETNDNPVANVFSILVKSLKLQQSGRGFYSLRHTLRTEADPVLDDVAIDRVMGHKSKGIAANYRHRVDDHRLERVANHVRSWLYGESSNNA</sequence>
<feature type="domain" description="Tyr recombinase" evidence="3">
    <location>
        <begin position="204"/>
        <end position="387"/>
    </location>
</feature>
<dbReference type="InterPro" id="IPR011010">
    <property type="entry name" value="DNA_brk_join_enz"/>
</dbReference>
<dbReference type="InterPro" id="IPR002104">
    <property type="entry name" value="Integrase_catalytic"/>
</dbReference>